<evidence type="ECO:0000259" key="15">
    <source>
        <dbReference type="PROSITE" id="PS51296"/>
    </source>
</evidence>
<dbReference type="GO" id="GO:0009507">
    <property type="term" value="C:chloroplast"/>
    <property type="evidence" value="ECO:0007669"/>
    <property type="project" value="UniProtKB-SubCell"/>
</dbReference>
<feature type="domain" description="Rieske" evidence="15">
    <location>
        <begin position="100"/>
        <end position="191"/>
    </location>
</feature>
<keyword evidence="7" id="KW-0479">Metal-binding</keyword>
<evidence type="ECO:0000256" key="9">
    <source>
        <dbReference type="ARBA" id="ARBA00022989"/>
    </source>
</evidence>
<comment type="subcellular location">
    <subcellularLocation>
        <location evidence="2">Membrane</location>
    </subcellularLocation>
    <subcellularLocation>
        <location evidence="1">Plastid</location>
        <location evidence="1">Chloroplast</location>
    </subcellularLocation>
</comment>
<evidence type="ECO:0000256" key="8">
    <source>
        <dbReference type="ARBA" id="ARBA00022946"/>
    </source>
</evidence>
<keyword evidence="8" id="KW-0809">Transit peptide</keyword>
<keyword evidence="3" id="KW-0150">Chloroplast</keyword>
<feature type="region of interest" description="Disordered" evidence="14">
    <location>
        <begin position="1"/>
        <end position="75"/>
    </location>
</feature>
<dbReference type="PANTHER" id="PTHR21266">
    <property type="entry name" value="IRON-SULFUR DOMAIN CONTAINING PROTEIN"/>
    <property type="match status" value="1"/>
</dbReference>
<keyword evidence="6" id="KW-0001">2Fe-2S</keyword>
<dbReference type="GeneID" id="5004099"/>
<name>A4S3Z8_OSTLU</name>
<sequence length="668" mass="73673">MTAASTLRTASTRERASTRRVPARARALPSSSSPRRRRLSITTSPGLRLDAASPRAPTRARAASDVVESSSAPLDPIGLNPDRAAVVNADPDAYSWTKQWYPVAVVDVLDETKPHPTTLLGIDLVVWKNGDGSWSVFEDKCPHRLAPLSEGRVESDGTLLCAYHAWRFDGDGKCTSMPQASSAEEEERIKANVRSCAFKRPSMVAQGLVWAWGEGGKDAEMEAAMTPPLFVPEIEGIGKSGRASCGGFRNHWQVRDLPYGWNAFFENAIDPAHAVVSHHTLVGSRYDDPAGFQCVVERPVTDAGGFRCAIDPAVPPFNSIGKYDAETSYDFQPPALLKIDWRHEGGRFLTSHYCVPTRPGWCRHFVVTIAQRRPEMGNKIREHRWFKLNLFTLTSPAWLTHVLGPTFLHQDMVLLHQQEKIIAQGDGQAMAQKWKDQVFTPSTADKMTIFFYKWFEKNGPIPWAPGTEQMPPIERDSSKLFDTYEMHTKYCTHCQGALRNTEIGMWATGAIAGAKLFWVGASVVFTAALLGSGDDASSSLDVFELASAVDGSVYGDFFSALSLGATSFFLWGFAQMFRTYPFSHSEDDIVMEGTAKIGLSNDGPSAYIDFVDSTLFKEKGGDHNRGCECSTCSPHFKDLIKSTMLARAKKSPAVVEEAEEERSIPVAR</sequence>
<keyword evidence="13" id="KW-0472">Membrane</keyword>
<dbReference type="AlphaFoldDB" id="A4S3Z8"/>
<feature type="compositionally biased region" description="Low complexity" evidence="14">
    <location>
        <begin position="1"/>
        <end position="10"/>
    </location>
</feature>
<evidence type="ECO:0000256" key="13">
    <source>
        <dbReference type="ARBA" id="ARBA00023136"/>
    </source>
</evidence>
<keyword evidence="11" id="KW-0408">Iron</keyword>
<dbReference type="EMBL" id="CP000590">
    <property type="protein sequence ID" value="ABO98302.1"/>
    <property type="molecule type" value="Genomic_DNA"/>
</dbReference>
<evidence type="ECO:0000256" key="2">
    <source>
        <dbReference type="ARBA" id="ARBA00004370"/>
    </source>
</evidence>
<dbReference type="Gene3D" id="3.90.380.10">
    <property type="entry name" value="Naphthalene 1,2-dioxygenase Alpha Subunit, Chain A, domain 1"/>
    <property type="match status" value="1"/>
</dbReference>
<dbReference type="Proteomes" id="UP000001568">
    <property type="component" value="Chromosome 10"/>
</dbReference>
<dbReference type="GO" id="GO:0046872">
    <property type="term" value="F:metal ion binding"/>
    <property type="evidence" value="ECO:0007669"/>
    <property type="project" value="UniProtKB-KW"/>
</dbReference>
<evidence type="ECO:0000313" key="17">
    <source>
        <dbReference type="Proteomes" id="UP000001568"/>
    </source>
</evidence>
<dbReference type="InterPro" id="IPR013626">
    <property type="entry name" value="PaO"/>
</dbReference>
<evidence type="ECO:0000256" key="11">
    <source>
        <dbReference type="ARBA" id="ARBA00023004"/>
    </source>
</evidence>
<evidence type="ECO:0000313" key="16">
    <source>
        <dbReference type="EMBL" id="ABO98302.1"/>
    </source>
</evidence>
<evidence type="ECO:0000256" key="12">
    <source>
        <dbReference type="ARBA" id="ARBA00023014"/>
    </source>
</evidence>
<dbReference type="InterPro" id="IPR017941">
    <property type="entry name" value="Rieske_2Fe-2S"/>
</dbReference>
<keyword evidence="4" id="KW-0934">Plastid</keyword>
<gene>
    <name evidence="16" type="ORF">OSTLU_26228</name>
</gene>
<evidence type="ECO:0000256" key="5">
    <source>
        <dbReference type="ARBA" id="ARBA00022692"/>
    </source>
</evidence>
<dbReference type="GO" id="GO:0051537">
    <property type="term" value="F:2 iron, 2 sulfur cluster binding"/>
    <property type="evidence" value="ECO:0007669"/>
    <property type="project" value="UniProtKB-KW"/>
</dbReference>
<keyword evidence="5" id="KW-0812">Transmembrane</keyword>
<evidence type="ECO:0000256" key="4">
    <source>
        <dbReference type="ARBA" id="ARBA00022640"/>
    </source>
</evidence>
<feature type="compositionally biased region" description="Low complexity" evidence="14">
    <location>
        <begin position="51"/>
        <end position="64"/>
    </location>
</feature>
<dbReference type="Gramene" id="ABO98302">
    <property type="protein sequence ID" value="ABO98302"/>
    <property type="gene ID" value="OSTLU_26228"/>
</dbReference>
<evidence type="ECO:0000256" key="6">
    <source>
        <dbReference type="ARBA" id="ARBA00022714"/>
    </source>
</evidence>
<keyword evidence="17" id="KW-1185">Reference proteome</keyword>
<organism evidence="16 17">
    <name type="scientific">Ostreococcus lucimarinus (strain CCE9901)</name>
    <dbReference type="NCBI Taxonomy" id="436017"/>
    <lineage>
        <taxon>Eukaryota</taxon>
        <taxon>Viridiplantae</taxon>
        <taxon>Chlorophyta</taxon>
        <taxon>Mamiellophyceae</taxon>
        <taxon>Mamiellales</taxon>
        <taxon>Bathycoccaceae</taxon>
        <taxon>Ostreococcus</taxon>
    </lineage>
</organism>
<dbReference type="SUPFAM" id="SSF55961">
    <property type="entry name" value="Bet v1-like"/>
    <property type="match status" value="1"/>
</dbReference>
<reference evidence="16 17" key="1">
    <citation type="journal article" date="2007" name="Proc. Natl. Acad. Sci. U.S.A.">
        <title>The tiny eukaryote Ostreococcus provides genomic insights into the paradox of plankton speciation.</title>
        <authorList>
            <person name="Palenik B."/>
            <person name="Grimwood J."/>
            <person name="Aerts A."/>
            <person name="Rouze P."/>
            <person name="Salamov A."/>
            <person name="Putnam N."/>
            <person name="Dupont C."/>
            <person name="Jorgensen R."/>
            <person name="Derelle E."/>
            <person name="Rombauts S."/>
            <person name="Zhou K."/>
            <person name="Otillar R."/>
            <person name="Merchant S.S."/>
            <person name="Podell S."/>
            <person name="Gaasterland T."/>
            <person name="Napoli C."/>
            <person name="Gendler K."/>
            <person name="Manuell A."/>
            <person name="Tai V."/>
            <person name="Vallon O."/>
            <person name="Piganeau G."/>
            <person name="Jancek S."/>
            <person name="Heijde M."/>
            <person name="Jabbari K."/>
            <person name="Bowler C."/>
            <person name="Lohr M."/>
            <person name="Robbens S."/>
            <person name="Werner G."/>
            <person name="Dubchak I."/>
            <person name="Pazour G.J."/>
            <person name="Ren Q."/>
            <person name="Paulsen I."/>
            <person name="Delwiche C."/>
            <person name="Schmutz J."/>
            <person name="Rokhsar D."/>
            <person name="Van de Peer Y."/>
            <person name="Moreau H."/>
            <person name="Grigoriev I.V."/>
        </authorList>
    </citation>
    <scope>NUCLEOTIDE SEQUENCE [LARGE SCALE GENOMIC DNA]</scope>
    <source>
        <strain evidence="16 17">CCE9901</strain>
    </source>
</reference>
<dbReference type="RefSeq" id="XP_001420009.1">
    <property type="nucleotide sequence ID" value="XM_001419972.1"/>
</dbReference>
<evidence type="ECO:0000256" key="10">
    <source>
        <dbReference type="ARBA" id="ARBA00023002"/>
    </source>
</evidence>
<dbReference type="InterPro" id="IPR036922">
    <property type="entry name" value="Rieske_2Fe-2S_sf"/>
</dbReference>
<keyword evidence="9" id="KW-1133">Transmembrane helix</keyword>
<dbReference type="KEGG" id="olu:OSTLU_26228"/>
<dbReference type="HOGENOM" id="CLU_003927_1_1_1"/>
<dbReference type="OrthoDB" id="426882at2759"/>
<evidence type="ECO:0000256" key="14">
    <source>
        <dbReference type="SAM" id="MobiDB-lite"/>
    </source>
</evidence>
<dbReference type="InterPro" id="IPR050584">
    <property type="entry name" value="Cholesterol_7-desaturase"/>
</dbReference>
<dbReference type="PROSITE" id="PS51296">
    <property type="entry name" value="RIESKE"/>
    <property type="match status" value="1"/>
</dbReference>
<dbReference type="GO" id="GO:0016020">
    <property type="term" value="C:membrane"/>
    <property type="evidence" value="ECO:0007669"/>
    <property type="project" value="UniProtKB-SubCell"/>
</dbReference>
<dbReference type="SUPFAM" id="SSF50022">
    <property type="entry name" value="ISP domain"/>
    <property type="match status" value="1"/>
</dbReference>
<evidence type="ECO:0000256" key="1">
    <source>
        <dbReference type="ARBA" id="ARBA00004229"/>
    </source>
</evidence>
<dbReference type="Gene3D" id="2.102.10.10">
    <property type="entry name" value="Rieske [2Fe-2S] iron-sulphur domain"/>
    <property type="match status" value="1"/>
</dbReference>
<keyword evidence="10" id="KW-0560">Oxidoreductase</keyword>
<proteinExistence type="predicted"/>
<evidence type="ECO:0000256" key="3">
    <source>
        <dbReference type="ARBA" id="ARBA00022528"/>
    </source>
</evidence>
<feature type="compositionally biased region" description="Low complexity" evidence="14">
    <location>
        <begin position="24"/>
        <end position="33"/>
    </location>
</feature>
<accession>A4S3Z8</accession>
<dbReference type="GO" id="GO:0010277">
    <property type="term" value="F:chlorophyllide a oxygenase activity"/>
    <property type="evidence" value="ECO:0007669"/>
    <property type="project" value="InterPro"/>
</dbReference>
<dbReference type="OMA" id="KIDWRHE"/>
<protein>
    <recommendedName>
        <fullName evidence="15">Rieske domain-containing protein</fullName>
    </recommendedName>
</protein>
<dbReference type="PANTHER" id="PTHR21266:SF32">
    <property type="entry name" value="CHOLESTEROL 7-DESATURASE NVD"/>
    <property type="match status" value="1"/>
</dbReference>
<dbReference type="Pfam" id="PF08417">
    <property type="entry name" value="PaO"/>
    <property type="match status" value="1"/>
</dbReference>
<evidence type="ECO:0000256" key="7">
    <source>
        <dbReference type="ARBA" id="ARBA00022723"/>
    </source>
</evidence>
<keyword evidence="12" id="KW-0411">Iron-sulfur</keyword>
<dbReference type="eggNOG" id="ENOG502QQ8U">
    <property type="taxonomic scope" value="Eukaryota"/>
</dbReference>
<dbReference type="Pfam" id="PF00355">
    <property type="entry name" value="Rieske"/>
    <property type="match status" value="1"/>
</dbReference>